<evidence type="ECO:0000259" key="6">
    <source>
        <dbReference type="PROSITE" id="PS50197"/>
    </source>
</evidence>
<dbReference type="EMBL" id="FR824061">
    <property type="protein sequence ID" value="CCA15890.1"/>
    <property type="molecule type" value="Genomic_DNA"/>
</dbReference>
<evidence type="ECO:0000256" key="1">
    <source>
        <dbReference type="ARBA" id="ARBA00022574"/>
    </source>
</evidence>
<dbReference type="InterPro" id="IPR015943">
    <property type="entry name" value="WD40/YVTN_repeat-like_dom_sf"/>
</dbReference>
<dbReference type="SUPFAM" id="SSF50978">
    <property type="entry name" value="WD40 repeat-like"/>
    <property type="match status" value="1"/>
</dbReference>
<evidence type="ECO:0000256" key="4">
    <source>
        <dbReference type="SAM" id="Coils"/>
    </source>
</evidence>
<dbReference type="SUPFAM" id="SSF81837">
    <property type="entry name" value="BEACH domain"/>
    <property type="match status" value="1"/>
</dbReference>
<keyword evidence="5" id="KW-0812">Transmembrane</keyword>
<dbReference type="InterPro" id="IPR050865">
    <property type="entry name" value="BEACH_Domain"/>
</dbReference>
<keyword evidence="1 3" id="KW-0853">WD repeat</keyword>
<dbReference type="PANTHER" id="PTHR13743">
    <property type="entry name" value="BEIGE/BEACH-RELATED"/>
    <property type="match status" value="1"/>
</dbReference>
<dbReference type="SUPFAM" id="SSF50729">
    <property type="entry name" value="PH domain-like"/>
    <property type="match status" value="1"/>
</dbReference>
<feature type="transmembrane region" description="Helical" evidence="5">
    <location>
        <begin position="58"/>
        <end position="80"/>
    </location>
</feature>
<dbReference type="PROSITE" id="PS51783">
    <property type="entry name" value="PH_BEACH"/>
    <property type="match status" value="1"/>
</dbReference>
<evidence type="ECO:0000259" key="7">
    <source>
        <dbReference type="PROSITE" id="PS51783"/>
    </source>
</evidence>
<reference evidence="8" key="1">
    <citation type="journal article" date="2011" name="PLoS Biol.">
        <title>Gene gain and loss during evolution of obligate parasitism in the white rust pathogen of Arabidopsis thaliana.</title>
        <authorList>
            <person name="Kemen E."/>
            <person name="Gardiner A."/>
            <person name="Schultz-Larsen T."/>
            <person name="Kemen A.C."/>
            <person name="Balmuth A.L."/>
            <person name="Robert-Seilaniantz A."/>
            <person name="Bailey K."/>
            <person name="Holub E."/>
            <person name="Studholme D.J."/>
            <person name="Maclean D."/>
            <person name="Jones J.D."/>
        </authorList>
    </citation>
    <scope>NUCLEOTIDE SEQUENCE</scope>
</reference>
<feature type="coiled-coil region" evidence="4">
    <location>
        <begin position="389"/>
        <end position="444"/>
    </location>
</feature>
<protein>
    <submittedName>
        <fullName evidence="8">Uncharacterized protein AlNc14C16G1750</fullName>
    </submittedName>
</protein>
<reference evidence="8" key="2">
    <citation type="submission" date="2011-02" db="EMBL/GenBank/DDBJ databases">
        <authorList>
            <person name="MacLean D."/>
        </authorList>
    </citation>
    <scope>NUCLEOTIDE SEQUENCE</scope>
</reference>
<evidence type="ECO:0000313" key="8">
    <source>
        <dbReference type="EMBL" id="CCA15890.1"/>
    </source>
</evidence>
<dbReference type="InterPro" id="IPR000409">
    <property type="entry name" value="BEACH_dom"/>
</dbReference>
<feature type="coiled-coil region" evidence="4">
    <location>
        <begin position="491"/>
        <end position="548"/>
    </location>
</feature>
<dbReference type="InterPro" id="IPR001680">
    <property type="entry name" value="WD40_rpt"/>
</dbReference>
<dbReference type="InterPro" id="IPR004853">
    <property type="entry name" value="Sugar_P_trans_dom"/>
</dbReference>
<feature type="transmembrane region" description="Helical" evidence="5">
    <location>
        <begin position="209"/>
        <end position="228"/>
    </location>
</feature>
<dbReference type="Gene3D" id="2.130.10.10">
    <property type="entry name" value="YVTN repeat-like/Quinoprotein amine dehydrogenase"/>
    <property type="match status" value="2"/>
</dbReference>
<dbReference type="InterPro" id="IPR057496">
    <property type="entry name" value="FAN-like_PH"/>
</dbReference>
<feature type="domain" description="BEACH-type PH" evidence="7">
    <location>
        <begin position="1212"/>
        <end position="1308"/>
    </location>
</feature>
<dbReference type="InterPro" id="IPR036322">
    <property type="entry name" value="WD40_repeat_dom_sf"/>
</dbReference>
<dbReference type="InterPro" id="IPR023362">
    <property type="entry name" value="PH-BEACH_dom"/>
</dbReference>
<proteinExistence type="predicted"/>
<evidence type="ECO:0000256" key="2">
    <source>
        <dbReference type="ARBA" id="ARBA00022737"/>
    </source>
</evidence>
<dbReference type="PANTHER" id="PTHR13743:SF123">
    <property type="entry name" value="PROTEIN FAN"/>
    <property type="match status" value="1"/>
</dbReference>
<dbReference type="Gene3D" id="1.10.1540.10">
    <property type="entry name" value="BEACH domain"/>
    <property type="match status" value="1"/>
</dbReference>
<dbReference type="Pfam" id="PF14844">
    <property type="entry name" value="PH_BEACH"/>
    <property type="match status" value="1"/>
</dbReference>
<dbReference type="Pfam" id="PF02138">
    <property type="entry name" value="Beach"/>
    <property type="match status" value="1"/>
</dbReference>
<dbReference type="Pfam" id="PF25400">
    <property type="entry name" value="PH_FAN"/>
    <property type="match status" value="1"/>
</dbReference>
<dbReference type="Pfam" id="PF00400">
    <property type="entry name" value="WD40"/>
    <property type="match status" value="3"/>
</dbReference>
<dbReference type="InterPro" id="IPR011993">
    <property type="entry name" value="PH-like_dom_sf"/>
</dbReference>
<dbReference type="SMART" id="SM00320">
    <property type="entry name" value="WD40"/>
    <property type="match status" value="6"/>
</dbReference>
<dbReference type="PROSITE" id="PS50294">
    <property type="entry name" value="WD_REPEATS_REGION"/>
    <property type="match status" value="1"/>
</dbReference>
<feature type="transmembrane region" description="Helical" evidence="5">
    <location>
        <begin position="100"/>
        <end position="121"/>
    </location>
</feature>
<dbReference type="SUPFAM" id="SSF103481">
    <property type="entry name" value="Multidrug resistance efflux transporter EmrE"/>
    <property type="match status" value="2"/>
</dbReference>
<feature type="transmembrane region" description="Helical" evidence="5">
    <location>
        <begin position="248"/>
        <end position="267"/>
    </location>
</feature>
<dbReference type="InterPro" id="IPR036372">
    <property type="entry name" value="BEACH_dom_sf"/>
</dbReference>
<organism evidence="8">
    <name type="scientific">Albugo laibachii Nc14</name>
    <dbReference type="NCBI Taxonomy" id="890382"/>
    <lineage>
        <taxon>Eukaryota</taxon>
        <taxon>Sar</taxon>
        <taxon>Stramenopiles</taxon>
        <taxon>Oomycota</taxon>
        <taxon>Peronosporomycetes</taxon>
        <taxon>Albuginales</taxon>
        <taxon>Albuginaceae</taxon>
        <taxon>Albugo</taxon>
    </lineage>
</organism>
<feature type="repeat" description="WD" evidence="3">
    <location>
        <begin position="1994"/>
        <end position="2033"/>
    </location>
</feature>
<dbReference type="PROSITE" id="PS50082">
    <property type="entry name" value="WD_REPEATS_2"/>
    <property type="match status" value="1"/>
</dbReference>
<dbReference type="SMART" id="SM01026">
    <property type="entry name" value="Beach"/>
    <property type="match status" value="1"/>
</dbReference>
<dbReference type="HOGENOM" id="CLU_233393_0_0_1"/>
<dbReference type="FunFam" id="1.10.1540.10:FF:000001">
    <property type="entry name" value="neurobeachin isoform X1"/>
    <property type="match status" value="1"/>
</dbReference>
<keyword evidence="5" id="KW-1133">Transmembrane helix</keyword>
<keyword evidence="5" id="KW-0472">Membrane</keyword>
<feature type="transmembrane region" description="Helical" evidence="5">
    <location>
        <begin position="157"/>
        <end position="188"/>
    </location>
</feature>
<dbReference type="InterPro" id="IPR037185">
    <property type="entry name" value="EmrE-like"/>
</dbReference>
<name>F0W475_9STRA</name>
<dbReference type="PROSITE" id="PS50197">
    <property type="entry name" value="BEACH"/>
    <property type="match status" value="1"/>
</dbReference>
<evidence type="ECO:0000256" key="3">
    <source>
        <dbReference type="PROSITE-ProRule" id="PRU00221"/>
    </source>
</evidence>
<gene>
    <name evidence="8" type="primary">AlNc14C16G1750</name>
    <name evidence="8" type="ORF">ALNC14_020330</name>
</gene>
<sequence length="2033" mass="232942">MICKPLQRFVQSKLRSISVPRLPYQQKVILCIAAWYMSSLSTLWMNRYIMADLKIDRNILSMAQLGTSVLGGLMTELVFVGCTGSKVGLRRVWNEGLKDIMLLGVIRVATILFGLTALKYINVSFTQTIKSSGPFFTVILTYVLLGQRTGWRVNASLFPIVIGLVMCSLSDASFHVVGFVAALLSNCADCIQNVLSKKLMNRSYTVSQIQLYTSVIAAAIQISCVLYSTDPSTGSQSLAFYKSDNFLMLLLAGLAFLSQSVFAYAFMSLVSPVTHSVTNCVKRTFLITLSIYRFGEDVTFLNWAGILLVTFGVYSYSIASKFEQTTITAVRIKAENGSKFHDTLVKSTLLHQIAPVLVKAVYNVSQPRMEDWKASDWEELLGREHFYQLDHLEQLVKELESKRKHLHSQCQRKIESGKNLDVRLETLRDRLQRLDSEQQTLSLEADAEAVSVEKSEKKYAFLIDHEARKREHCEYLVAKLKSYKDRGNDTMKIEAEAKKNLQEAFRHAEEKNRIQQLQQMHQAVLCDNQKLQEDKQITESKLQKLDQQIALALCKKCSTHEERAGAEVKLAKLIECDQTQTRCLTPRPDWKRIVKDAPELKETTRNEKVDPNQLIFAVEQSHNFAEMISREYRSLDQVQDTSTYSLGTDESVRALLVWIDYYTKRSTPELQLVWISNEIEKARSKLLVIQQQQDLSYNKYRELSGSPLDLESLLEQEKQINVTPSGSSSEVMTTILPYLEQRARRERTKIKPNYVTGLGVHEQVPRYLRHQGKVRVYHLEKATVDTFIRKVCTEKLDRDARYAGLHVSIEMALYERLYRKLGFQPRIAEFGYSLLLALNEYMWDSEIEMFLLCLTGTLSDQIYSDQEKMLRSCRQCLLNLSHSSAQSFQGAVMLQDAIAALKNFFPRKTTIQFKDIEKALIISLHDTNHDSVQVPFLINKVLPPCDLEFMLFRSGALMKTLREQHFKEIQGHYGLLLNALKAEDHQGTGYLPFRAVVNIMCAIDHDASEDTTVKKMIHAMGIRSAKVLRESDQVHYQILLQKMNQMMDYSVQRIIDIEELRMVTGRLKVCTRGLFFVPNDIRQPILRFAFRMMKEPPGLGKEIDLECISFNIRIIVAMKERGLDHPYVYHETAEPPFEKNLGVRAAQWPARYRFRLLHTEVPAFLDNVNKFWAIGQRSNRTLNRVEEALLMSPLLDQRINQDFDCSLLVDFREQLLLINAIHIDIVETLLTYPSHLMLTNERVYIQPAKVNNVGDPVLKFEYKSILQLHKRRHRLRQVGLEFVLSNKNTCFLSFHSQIDRNSVYDMVTAQPELTHLITLPGVTDMLWRWKRREISNYEYLLHLNTTSGRTKNDLTQYPVFPWILTDYTSNDLDLSNERIYRDLSKPIGALNKDRLAYFRLRYSLMPRGEEADGMPPAFLYGTHYSTPGYVLYYLVRKYPQYMLCLQNGKFDTADRLFRSIQDCWKGCLTNYTDLKELIPEFYDLGISPEDWLCNHQNLDFGSTQDLQRVDDVKLPPWASNEPRRFIEMNRAALESEHVSAHLHNWIDLIFGYKQQGEQAILSDNLFYYLSYQGGVELEDIEDPMERCSIESQIQEYGQTPLQLFAMPHPSRDALQSSIGSIDQTIPSTLPIISPRARHRSMQKLGSGFTQLSEADISEHSQSLKEILAQKRKHLSRKKLLLFPLNYAADLITTLSFCGIKKPIRHESKSHSRRWKWNRLSPVGTNNPWCWQRSQVLDDIHSSEVTSCVLSRKEATIYTTSKDCTFKSCSSLNGILKQEIDCGMALSCCALSPNERFVFLGCWDNCIYMFSVRSGRQVDKIVAHYDGISAICATKNYLITSSWDAIVKIWRYTHEAIVIIPARTFTEWDQAINCMKASPDGKFVVAGSRNGRIHLIDLFELACVREVTINPTRYGDIVSLAFPDNASFVCVTIENELIQVNVEGVTTYFVALPITGQVRCMESDGVYVVCGTTSGRICFWKVGSSHVSAPFYDIPHAHESTITSLTASSSGSMIVSGGMDGMLLIWRLQQARSA</sequence>
<dbReference type="Pfam" id="PF03151">
    <property type="entry name" value="TPT"/>
    <property type="match status" value="1"/>
</dbReference>
<dbReference type="Gene3D" id="2.30.29.30">
    <property type="entry name" value="Pleckstrin-homology domain (PH domain)/Phosphotyrosine-binding domain (PTB)"/>
    <property type="match status" value="1"/>
</dbReference>
<keyword evidence="2" id="KW-0677">Repeat</keyword>
<feature type="transmembrane region" description="Helical" evidence="5">
    <location>
        <begin position="133"/>
        <end position="151"/>
    </location>
</feature>
<feature type="transmembrane region" description="Helical" evidence="5">
    <location>
        <begin position="300"/>
        <end position="319"/>
    </location>
</feature>
<feature type="domain" description="BEACH" evidence="6">
    <location>
        <begin position="1314"/>
        <end position="1611"/>
    </location>
</feature>
<keyword evidence="4" id="KW-0175">Coiled coil</keyword>
<evidence type="ECO:0000256" key="5">
    <source>
        <dbReference type="SAM" id="Phobius"/>
    </source>
</evidence>
<dbReference type="CDD" id="cd06071">
    <property type="entry name" value="Beach"/>
    <property type="match status" value="1"/>
</dbReference>
<accession>F0W475</accession>